<dbReference type="PANTHER" id="PTHR31650">
    <property type="entry name" value="O-ACYLTRANSFERASE (WSD1-LIKE) FAMILY PROTEIN"/>
    <property type="match status" value="1"/>
</dbReference>
<keyword evidence="11" id="KW-0812">Transmembrane</keyword>
<proteinExistence type="inferred from homology"/>
<dbReference type="PANTHER" id="PTHR31650:SF41">
    <property type="entry name" value="O-ACYLTRANSFERASE WSD1-LIKE ISOFORM X1"/>
    <property type="match status" value="1"/>
</dbReference>
<dbReference type="GO" id="GO:0019432">
    <property type="term" value="P:triglyceride biosynthetic process"/>
    <property type="evidence" value="ECO:0007669"/>
    <property type="project" value="TreeGrafter"/>
</dbReference>
<evidence type="ECO:0000256" key="6">
    <source>
        <dbReference type="ARBA" id="ARBA00022824"/>
    </source>
</evidence>
<comment type="pathway">
    <text evidence="4">Lipid metabolism.</text>
</comment>
<feature type="transmembrane region" description="Helical" evidence="11">
    <location>
        <begin position="187"/>
        <end position="210"/>
    </location>
</feature>
<dbReference type="Proteomes" id="UP001415857">
    <property type="component" value="Unassembled WGS sequence"/>
</dbReference>
<evidence type="ECO:0000256" key="10">
    <source>
        <dbReference type="ARBA" id="ARBA00048109"/>
    </source>
</evidence>
<feature type="domain" description="O-acyltransferase WSD1 C-terminal" evidence="13">
    <location>
        <begin position="312"/>
        <end position="457"/>
    </location>
</feature>
<dbReference type="EMBL" id="JBBPBK010000208">
    <property type="protein sequence ID" value="KAK9266202.1"/>
    <property type="molecule type" value="Genomic_DNA"/>
</dbReference>
<protein>
    <recommendedName>
        <fullName evidence="16">Diacylglycerol O-acyltransferase</fullName>
    </recommendedName>
</protein>
<dbReference type="InterPro" id="IPR004255">
    <property type="entry name" value="O-acyltransferase_WSD1_N"/>
</dbReference>
<dbReference type="Pfam" id="PF06974">
    <property type="entry name" value="WS_DGAT_C"/>
    <property type="match status" value="1"/>
</dbReference>
<feature type="domain" description="O-acyltransferase WSD1-like N-terminal" evidence="12">
    <location>
        <begin position="73"/>
        <end position="256"/>
    </location>
</feature>
<comment type="similarity">
    <text evidence="8">In the N-terminal section; belongs to the long-chain O-acyltransferase family.</text>
</comment>
<dbReference type="InterPro" id="IPR023213">
    <property type="entry name" value="CAT-like_dom_sf"/>
</dbReference>
<evidence type="ECO:0000313" key="15">
    <source>
        <dbReference type="Proteomes" id="UP001415857"/>
    </source>
</evidence>
<keyword evidence="15" id="KW-1185">Reference proteome</keyword>
<evidence type="ECO:0000256" key="9">
    <source>
        <dbReference type="ARBA" id="ARBA00047604"/>
    </source>
</evidence>
<dbReference type="GO" id="GO:0005789">
    <property type="term" value="C:endoplasmic reticulum membrane"/>
    <property type="evidence" value="ECO:0007669"/>
    <property type="project" value="UniProtKB-SubCell"/>
</dbReference>
<dbReference type="SUPFAM" id="SSF52777">
    <property type="entry name" value="CoA-dependent acyltransferases"/>
    <property type="match status" value="1"/>
</dbReference>
<evidence type="ECO:0000256" key="7">
    <source>
        <dbReference type="ARBA" id="ARBA00023315"/>
    </source>
</evidence>
<reference evidence="14 15" key="1">
    <citation type="journal article" date="2024" name="Plant J.">
        <title>Genome sequences and population genomics reveal climatic adaptation and genomic divergence between two closely related sweetgum species.</title>
        <authorList>
            <person name="Xu W.Q."/>
            <person name="Ren C.Q."/>
            <person name="Zhang X.Y."/>
            <person name="Comes H.P."/>
            <person name="Liu X.H."/>
            <person name="Li Y.G."/>
            <person name="Kettle C.J."/>
            <person name="Jalonen R."/>
            <person name="Gaisberger H."/>
            <person name="Ma Y.Z."/>
            <person name="Qiu Y.X."/>
        </authorList>
    </citation>
    <scope>NUCLEOTIDE SEQUENCE [LARGE SCALE GENOMIC DNA]</scope>
    <source>
        <strain evidence="14">Hangzhou</strain>
    </source>
</reference>
<evidence type="ECO:0000259" key="13">
    <source>
        <dbReference type="Pfam" id="PF06974"/>
    </source>
</evidence>
<evidence type="ECO:0000259" key="12">
    <source>
        <dbReference type="Pfam" id="PF03007"/>
    </source>
</evidence>
<gene>
    <name evidence="14" type="ORF">L1049_012535</name>
</gene>
<keyword evidence="11" id="KW-0472">Membrane</keyword>
<name>A0AAP0QYI1_LIQFO</name>
<dbReference type="Gene3D" id="3.30.559.10">
    <property type="entry name" value="Chloramphenicol acetyltransferase-like domain"/>
    <property type="match status" value="1"/>
</dbReference>
<keyword evidence="7" id="KW-0012">Acyltransferase</keyword>
<evidence type="ECO:0000256" key="5">
    <source>
        <dbReference type="ARBA" id="ARBA00022679"/>
    </source>
</evidence>
<evidence type="ECO:0000313" key="14">
    <source>
        <dbReference type="EMBL" id="KAK9266202.1"/>
    </source>
</evidence>
<dbReference type="Pfam" id="PF03007">
    <property type="entry name" value="WS_DGAT_cat"/>
    <property type="match status" value="1"/>
</dbReference>
<evidence type="ECO:0008006" key="16">
    <source>
        <dbReference type="Google" id="ProtNLM"/>
    </source>
</evidence>
<dbReference type="InterPro" id="IPR009721">
    <property type="entry name" value="O-acyltransferase_WSD1_C"/>
</dbReference>
<evidence type="ECO:0000256" key="4">
    <source>
        <dbReference type="ARBA" id="ARBA00005189"/>
    </source>
</evidence>
<comment type="catalytic activity">
    <reaction evidence="9">
        <text>a long chain fatty alcohol + a fatty acyl-CoA = a long-chain alcohol wax ester + CoA</text>
        <dbReference type="Rhea" id="RHEA:38443"/>
        <dbReference type="ChEBI" id="CHEBI:17135"/>
        <dbReference type="ChEBI" id="CHEBI:57287"/>
        <dbReference type="ChEBI" id="CHEBI:77636"/>
        <dbReference type="ChEBI" id="CHEBI:235323"/>
        <dbReference type="EC" id="2.3.1.75"/>
    </reaction>
</comment>
<dbReference type="InterPro" id="IPR045034">
    <property type="entry name" value="O-acyltransferase_WSD1-like"/>
</dbReference>
<sequence length="478" mass="53136">MAMDLQEAKNDEPLTPTGRLFLSPELHQVITGAMGVKDPIDISLVKSEITNFFLTHDYPRLSCLLVRDHNGVEYWRKTHVDVDRHIVVVDSPSDGDSEDAVNEYLADLAVSSPLRTDKPLWEIHLLMAQNCVVFRVHHALGDGISLMSLFLSFCRKADDPNSLPDIVSYPGNSTNSRGMYRRERGGLWAFVKVVWFTVVFVVGLIVRILWVRDKRTAVSGGAGVELWPRKLVTAKFLLEDMKVVKKAIPEATINDVLFGMISSGLSRYLDLRSAKSLQEGLQITGVAMVNIRQQPGLQDVLSLMRNNSKARWGNKFGMILLPTYYHRGGNDPLQYLKTAKAMINRKKLSLEAHFSYKIGDFVLSVLGLKAVSLLNYRILCNTTFTISNLVGPREKLTIAGNPVTYLRANNSSLPHAITMHMASYAGRADMQIMVARDIIPDPKVLAKCFEDTLLEIKEAAAAVAVAAAATKLLEENVS</sequence>
<comment type="catalytic activity">
    <reaction evidence="10">
        <text>an acyl-CoA + a 1,2-diacyl-sn-glycerol = a triacyl-sn-glycerol + CoA</text>
        <dbReference type="Rhea" id="RHEA:10868"/>
        <dbReference type="ChEBI" id="CHEBI:17815"/>
        <dbReference type="ChEBI" id="CHEBI:57287"/>
        <dbReference type="ChEBI" id="CHEBI:58342"/>
        <dbReference type="ChEBI" id="CHEBI:64615"/>
        <dbReference type="EC" id="2.3.1.20"/>
    </reaction>
</comment>
<evidence type="ECO:0000256" key="3">
    <source>
        <dbReference type="ARBA" id="ARBA00004771"/>
    </source>
</evidence>
<evidence type="ECO:0000256" key="8">
    <source>
        <dbReference type="ARBA" id="ARBA00024360"/>
    </source>
</evidence>
<comment type="subcellular location">
    <subcellularLocation>
        <location evidence="1">Cell membrane</location>
        <topology evidence="1">Single-pass membrane protein</topology>
    </subcellularLocation>
    <subcellularLocation>
        <location evidence="2">Endoplasmic reticulum membrane</location>
    </subcellularLocation>
</comment>
<keyword evidence="5" id="KW-0808">Transferase</keyword>
<evidence type="ECO:0000256" key="11">
    <source>
        <dbReference type="SAM" id="Phobius"/>
    </source>
</evidence>
<organism evidence="14 15">
    <name type="scientific">Liquidambar formosana</name>
    <name type="common">Formosan gum</name>
    <dbReference type="NCBI Taxonomy" id="63359"/>
    <lineage>
        <taxon>Eukaryota</taxon>
        <taxon>Viridiplantae</taxon>
        <taxon>Streptophyta</taxon>
        <taxon>Embryophyta</taxon>
        <taxon>Tracheophyta</taxon>
        <taxon>Spermatophyta</taxon>
        <taxon>Magnoliopsida</taxon>
        <taxon>eudicotyledons</taxon>
        <taxon>Gunneridae</taxon>
        <taxon>Pentapetalae</taxon>
        <taxon>Saxifragales</taxon>
        <taxon>Altingiaceae</taxon>
        <taxon>Liquidambar</taxon>
    </lineage>
</organism>
<evidence type="ECO:0000256" key="1">
    <source>
        <dbReference type="ARBA" id="ARBA00004162"/>
    </source>
</evidence>
<accession>A0AAP0QYI1</accession>
<dbReference type="AlphaFoldDB" id="A0AAP0QYI1"/>
<dbReference type="GO" id="GO:0004144">
    <property type="term" value="F:diacylglycerol O-acyltransferase activity"/>
    <property type="evidence" value="ECO:0007669"/>
    <property type="project" value="UniProtKB-EC"/>
</dbReference>
<dbReference type="GO" id="GO:0047196">
    <property type="term" value="F:long-chain-alcohol O-fatty-acyltransferase activity"/>
    <property type="evidence" value="ECO:0007669"/>
    <property type="project" value="UniProtKB-EC"/>
</dbReference>
<keyword evidence="11" id="KW-1133">Transmembrane helix</keyword>
<evidence type="ECO:0000256" key="2">
    <source>
        <dbReference type="ARBA" id="ARBA00004586"/>
    </source>
</evidence>
<comment type="pathway">
    <text evidence="3">Glycerolipid metabolism; triacylglycerol biosynthesis.</text>
</comment>
<keyword evidence="6" id="KW-0256">Endoplasmic reticulum</keyword>
<comment type="caution">
    <text evidence="14">The sequence shown here is derived from an EMBL/GenBank/DDBJ whole genome shotgun (WGS) entry which is preliminary data.</text>
</comment>
<dbReference type="GO" id="GO:0005886">
    <property type="term" value="C:plasma membrane"/>
    <property type="evidence" value="ECO:0007669"/>
    <property type="project" value="UniProtKB-SubCell"/>
</dbReference>